<feature type="region of interest" description="Disordered" evidence="1">
    <location>
        <begin position="24"/>
        <end position="44"/>
    </location>
</feature>
<feature type="chain" id="PRO_5045969838" evidence="2">
    <location>
        <begin position="21"/>
        <end position="388"/>
    </location>
</feature>
<feature type="domain" description="DUF7373" evidence="4">
    <location>
        <begin position="254"/>
        <end position="378"/>
    </location>
</feature>
<feature type="signal peptide" evidence="2">
    <location>
        <begin position="1"/>
        <end position="20"/>
    </location>
</feature>
<protein>
    <submittedName>
        <fullName evidence="5">Uncharacterized protein</fullName>
    </submittedName>
</protein>
<dbReference type="EMBL" id="JBIAPI010000001">
    <property type="protein sequence ID" value="MFF3222723.1"/>
    <property type="molecule type" value="Genomic_DNA"/>
</dbReference>
<organism evidence="5 6">
    <name type="scientific">Nocardia suismassiliense</name>
    <dbReference type="NCBI Taxonomy" id="2077092"/>
    <lineage>
        <taxon>Bacteria</taxon>
        <taxon>Bacillati</taxon>
        <taxon>Actinomycetota</taxon>
        <taxon>Actinomycetes</taxon>
        <taxon>Mycobacteriales</taxon>
        <taxon>Nocardiaceae</taxon>
        <taxon>Nocardia</taxon>
    </lineage>
</organism>
<evidence type="ECO:0000256" key="1">
    <source>
        <dbReference type="SAM" id="MobiDB-lite"/>
    </source>
</evidence>
<feature type="domain" description="DUF7373" evidence="3">
    <location>
        <begin position="41"/>
        <end position="241"/>
    </location>
</feature>
<keyword evidence="2" id="KW-0732">Signal</keyword>
<comment type="caution">
    <text evidence="5">The sequence shown here is derived from an EMBL/GenBank/DDBJ whole genome shotgun (WGS) entry which is preliminary data.</text>
</comment>
<proteinExistence type="predicted"/>
<keyword evidence="6" id="KW-1185">Reference proteome</keyword>
<evidence type="ECO:0000313" key="5">
    <source>
        <dbReference type="EMBL" id="MFF3222723.1"/>
    </source>
</evidence>
<dbReference type="RefSeq" id="WP_387715048.1">
    <property type="nucleotide sequence ID" value="NZ_JBIAPI010000001.1"/>
</dbReference>
<evidence type="ECO:0000259" key="4">
    <source>
        <dbReference type="Pfam" id="PF24092"/>
    </source>
</evidence>
<dbReference type="InterPro" id="IPR055797">
    <property type="entry name" value="DUF7373"/>
</dbReference>
<dbReference type="Pfam" id="PF24092">
    <property type="entry name" value="DUF7373_C"/>
    <property type="match status" value="1"/>
</dbReference>
<dbReference type="Proteomes" id="UP001601948">
    <property type="component" value="Unassembled WGS sequence"/>
</dbReference>
<dbReference type="InterPro" id="IPR056463">
    <property type="entry name" value="DUF7373_C"/>
</dbReference>
<evidence type="ECO:0000259" key="3">
    <source>
        <dbReference type="Pfam" id="PF24088"/>
    </source>
</evidence>
<name>A0ABW6QQ17_9NOCA</name>
<dbReference type="PROSITE" id="PS51257">
    <property type="entry name" value="PROKAR_LIPOPROTEIN"/>
    <property type="match status" value="1"/>
</dbReference>
<reference evidence="5 6" key="1">
    <citation type="submission" date="2024-10" db="EMBL/GenBank/DDBJ databases">
        <title>The Natural Products Discovery Center: Release of the First 8490 Sequenced Strains for Exploring Actinobacteria Biosynthetic Diversity.</title>
        <authorList>
            <person name="Kalkreuter E."/>
            <person name="Kautsar S.A."/>
            <person name="Yang D."/>
            <person name="Bader C.D."/>
            <person name="Teijaro C.N."/>
            <person name="Fluegel L."/>
            <person name="Davis C.M."/>
            <person name="Simpson J.R."/>
            <person name="Lauterbach L."/>
            <person name="Steele A.D."/>
            <person name="Gui C."/>
            <person name="Meng S."/>
            <person name="Li G."/>
            <person name="Viehrig K."/>
            <person name="Ye F."/>
            <person name="Su P."/>
            <person name="Kiefer A.F."/>
            <person name="Nichols A."/>
            <person name="Cepeda A.J."/>
            <person name="Yan W."/>
            <person name="Fan B."/>
            <person name="Jiang Y."/>
            <person name="Adhikari A."/>
            <person name="Zheng C.-J."/>
            <person name="Schuster L."/>
            <person name="Cowan T.M."/>
            <person name="Smanski M.J."/>
            <person name="Chevrette M.G."/>
            <person name="De Carvalho L.P.S."/>
            <person name="Shen B."/>
        </authorList>
    </citation>
    <scope>NUCLEOTIDE SEQUENCE [LARGE SCALE GENOMIC DNA]</scope>
    <source>
        <strain evidence="5 6">NPDC003040</strain>
    </source>
</reference>
<dbReference type="Pfam" id="PF24088">
    <property type="entry name" value="DUF7373"/>
    <property type="match status" value="1"/>
</dbReference>
<evidence type="ECO:0000256" key="2">
    <source>
        <dbReference type="SAM" id="SignalP"/>
    </source>
</evidence>
<sequence>MHPLLRAAVVAAVLTLTACASEDSHRQGAASEIESTTRNRPADQRVGALAEGTRMAEALVLPAETDPTLVYPGESGVLTRSMLLVSVGHNDVIRDAATKNGLLTGFITSSSDAPGTSFNKVLTHGVMRFPDESSATRAADDLADAALTSRGMLETESRHAVSLPDAPDTQFSLYNLHNISSGTDRVQSMAYTAHDKFVIFTIVSARTEVEATAATIRAADLQRPLLDSFTPTEGSKFAELSTDPARMYALSVGDDSAESGAYGPRGAALFAYDQLSTLRLFQDVGMTAMGVRGTYAYRTRDPEAAQQLANALAESAVRYRRLRNEILLPAASPSAAPASRCWSIAGANSNSWHCVLSEGTYVGEIWAGRESQAHDLTTKQQRAFAAAR</sequence>
<evidence type="ECO:0000313" key="6">
    <source>
        <dbReference type="Proteomes" id="UP001601948"/>
    </source>
</evidence>
<accession>A0ABW6QQ17</accession>
<gene>
    <name evidence="5" type="ORF">ACFYV7_07990</name>
</gene>